<dbReference type="AlphaFoldDB" id="A0ABD1D7N2"/>
<proteinExistence type="predicted"/>
<dbReference type="Proteomes" id="UP001562425">
    <property type="component" value="Unassembled WGS sequence"/>
</dbReference>
<protein>
    <submittedName>
        <fullName evidence="1">Uncharacterized protein</fullName>
    </submittedName>
</protein>
<sequence>MNSLIYLIPWRKAKRNLAKSKLTAHFLREKDEPKPGTVEGGGGNWLECIHSRDSFAWVVHFQPKEGGDLRKASDSFEVKFVSFESGARLRWLLECHERCC</sequence>
<accession>A0ABD1D7N2</accession>
<keyword evidence="2" id="KW-1185">Reference proteome</keyword>
<comment type="caution">
    <text evidence="1">The sequence shown here is derived from an EMBL/GenBank/DDBJ whole genome shotgun (WGS) entry which is preliminary data.</text>
</comment>
<evidence type="ECO:0000313" key="2">
    <source>
        <dbReference type="Proteomes" id="UP001562425"/>
    </source>
</evidence>
<evidence type="ECO:0000313" key="1">
    <source>
        <dbReference type="EMBL" id="KAL1395641.1"/>
    </source>
</evidence>
<reference evidence="1 2" key="1">
    <citation type="submission" date="2024-05" db="EMBL/GenBank/DDBJ databases">
        <title>Culex pipiens pipiens assembly and annotation.</title>
        <authorList>
            <person name="Alout H."/>
            <person name="Durand T."/>
        </authorList>
    </citation>
    <scope>NUCLEOTIDE SEQUENCE [LARGE SCALE GENOMIC DNA]</scope>
    <source>
        <strain evidence="1">HA-2024</strain>
        <tissue evidence="1">Whole body</tissue>
    </source>
</reference>
<gene>
    <name evidence="1" type="ORF">pipiens_011100</name>
</gene>
<dbReference type="EMBL" id="JBEHCU010007056">
    <property type="protein sequence ID" value="KAL1395641.1"/>
    <property type="molecule type" value="Genomic_DNA"/>
</dbReference>
<name>A0ABD1D7N2_CULPP</name>
<organism evidence="1 2">
    <name type="scientific">Culex pipiens pipiens</name>
    <name type="common">Northern house mosquito</name>
    <dbReference type="NCBI Taxonomy" id="38569"/>
    <lineage>
        <taxon>Eukaryota</taxon>
        <taxon>Metazoa</taxon>
        <taxon>Ecdysozoa</taxon>
        <taxon>Arthropoda</taxon>
        <taxon>Hexapoda</taxon>
        <taxon>Insecta</taxon>
        <taxon>Pterygota</taxon>
        <taxon>Neoptera</taxon>
        <taxon>Endopterygota</taxon>
        <taxon>Diptera</taxon>
        <taxon>Nematocera</taxon>
        <taxon>Culicoidea</taxon>
        <taxon>Culicidae</taxon>
        <taxon>Culicinae</taxon>
        <taxon>Culicini</taxon>
        <taxon>Culex</taxon>
        <taxon>Culex</taxon>
    </lineage>
</organism>